<evidence type="ECO:0000259" key="2">
    <source>
        <dbReference type="Pfam" id="PF14040"/>
    </source>
</evidence>
<sequence>MSELGQTRDPHALVPGDSGAVAGTVEQLRRYGQVLVEAGDGLRRIDDGGWVGKAADAFHDFFDGYPVEWIRTGDAFTAAAEALDVHREVLEWAQKKAAEAIRVWEEAQAATAKAAAEYERKATGRATSGGSPLEPFVDPGAEGREHAESMLRLAREQLYSAGEDARVKVVDAKADLVEARSWLGQLWHGVTDFGEGVIDEFAEFGDVAWKLDPARLWAEPGEVLDDFQNLPAAVEQAAANASEDDLIDLRNPARVAEKSALRTAGWVTLPYQLVYEFQKMRKVKPRHHVVISRERYPKTAEHAEEAQNGKTWRGDRLVPGKRHQHPSEVTIDRENAESRRRQAVKVVPAIPRAQGIDRDEYPPAVFEEGGAGSSVKYIPASDNQGAGSSMRHQMTELSNGTEVTINVR</sequence>
<dbReference type="InterPro" id="IPR049082">
    <property type="entry name" value="T7SS_signal"/>
</dbReference>
<feature type="region of interest" description="Disordered" evidence="1">
    <location>
        <begin position="121"/>
        <end position="141"/>
    </location>
</feature>
<evidence type="ECO:0000313" key="5">
    <source>
        <dbReference type="Proteomes" id="UP000584374"/>
    </source>
</evidence>
<evidence type="ECO:0000313" key="4">
    <source>
        <dbReference type="EMBL" id="MBB5159677.1"/>
    </source>
</evidence>
<dbReference type="RefSeq" id="WP_184732192.1">
    <property type="nucleotide sequence ID" value="NZ_JACHIW010000002.1"/>
</dbReference>
<dbReference type="Proteomes" id="UP000584374">
    <property type="component" value="Unassembled WGS sequence"/>
</dbReference>
<dbReference type="Pfam" id="PF21725">
    <property type="entry name" value="T7SS_signal"/>
    <property type="match status" value="1"/>
</dbReference>
<feature type="region of interest" description="Disordered" evidence="1">
    <location>
        <begin position="300"/>
        <end position="328"/>
    </location>
</feature>
<feature type="compositionally biased region" description="Basic and acidic residues" evidence="1">
    <location>
        <begin position="300"/>
        <end position="318"/>
    </location>
</feature>
<dbReference type="EMBL" id="JACHIW010000002">
    <property type="protein sequence ID" value="MBB5159677.1"/>
    <property type="molecule type" value="Genomic_DNA"/>
</dbReference>
<protein>
    <submittedName>
        <fullName evidence="4">Uncharacterized protein</fullName>
    </submittedName>
</protein>
<organism evidence="4 5">
    <name type="scientific">Saccharopolyspora phatthalungensis</name>
    <dbReference type="NCBI Taxonomy" id="664693"/>
    <lineage>
        <taxon>Bacteria</taxon>
        <taxon>Bacillati</taxon>
        <taxon>Actinomycetota</taxon>
        <taxon>Actinomycetes</taxon>
        <taxon>Pseudonocardiales</taxon>
        <taxon>Pseudonocardiaceae</taxon>
        <taxon>Saccharopolyspora</taxon>
    </lineage>
</organism>
<accession>A0A840QHL6</accession>
<dbReference type="Pfam" id="PF14040">
    <property type="entry name" value="DNase_NucA_NucB"/>
    <property type="match status" value="1"/>
</dbReference>
<dbReference type="InterPro" id="IPR029476">
    <property type="entry name" value="DNase_NucA_NucB"/>
</dbReference>
<evidence type="ECO:0000259" key="3">
    <source>
        <dbReference type="Pfam" id="PF21725"/>
    </source>
</evidence>
<name>A0A840QHL6_9PSEU</name>
<feature type="domain" description="Deoxyribonuclease NucA/NucB" evidence="2">
    <location>
        <begin position="351"/>
        <end position="405"/>
    </location>
</feature>
<reference evidence="4 5" key="1">
    <citation type="submission" date="2020-08" db="EMBL/GenBank/DDBJ databases">
        <title>Sequencing the genomes of 1000 actinobacteria strains.</title>
        <authorList>
            <person name="Klenk H.-P."/>
        </authorList>
    </citation>
    <scope>NUCLEOTIDE SEQUENCE [LARGE SCALE GENOMIC DNA]</scope>
    <source>
        <strain evidence="4 5">DSM 45584</strain>
    </source>
</reference>
<dbReference type="AlphaFoldDB" id="A0A840QHL6"/>
<evidence type="ECO:0000256" key="1">
    <source>
        <dbReference type="SAM" id="MobiDB-lite"/>
    </source>
</evidence>
<gene>
    <name evidence="4" type="ORF">BJ970_007276</name>
</gene>
<comment type="caution">
    <text evidence="4">The sequence shown here is derived from an EMBL/GenBank/DDBJ whole genome shotgun (WGS) entry which is preliminary data.</text>
</comment>
<keyword evidence="5" id="KW-1185">Reference proteome</keyword>
<feature type="domain" description="Putative T7SS secretion signal" evidence="3">
    <location>
        <begin position="3"/>
        <end position="174"/>
    </location>
</feature>
<proteinExistence type="predicted"/>